<evidence type="ECO:0000256" key="4">
    <source>
        <dbReference type="ARBA" id="ARBA00022692"/>
    </source>
</evidence>
<evidence type="ECO:0000256" key="1">
    <source>
        <dbReference type="ARBA" id="ARBA00004651"/>
    </source>
</evidence>
<keyword evidence="4 8" id="KW-0812">Transmembrane</keyword>
<name>A0ABU1JC49_9MICC</name>
<feature type="transmembrane region" description="Helical" evidence="8">
    <location>
        <begin position="413"/>
        <end position="433"/>
    </location>
</feature>
<accession>A0ABU1JC49</accession>
<evidence type="ECO:0000256" key="6">
    <source>
        <dbReference type="ARBA" id="ARBA00023136"/>
    </source>
</evidence>
<evidence type="ECO:0000256" key="3">
    <source>
        <dbReference type="ARBA" id="ARBA00022679"/>
    </source>
</evidence>
<comment type="caution">
    <text evidence="9">The sequence shown here is derived from an EMBL/GenBank/DDBJ whole genome shotgun (WGS) entry which is preliminary data.</text>
</comment>
<feature type="transmembrane region" description="Helical" evidence="8">
    <location>
        <begin position="377"/>
        <end position="401"/>
    </location>
</feature>
<keyword evidence="2" id="KW-1003">Cell membrane</keyword>
<evidence type="ECO:0000256" key="7">
    <source>
        <dbReference type="ARBA" id="ARBA00024033"/>
    </source>
</evidence>
<dbReference type="Pfam" id="PF09594">
    <property type="entry name" value="GT87"/>
    <property type="match status" value="1"/>
</dbReference>
<feature type="transmembrane region" description="Helical" evidence="8">
    <location>
        <begin position="49"/>
        <end position="67"/>
    </location>
</feature>
<gene>
    <name evidence="9" type="ORF">JOE69_001967</name>
</gene>
<sequence>MQEFRRRPARRIVVPSRSDSFLAKSTEVVGGPLGKHTAPGQTRTGFFSVERVLVFMVLASGLLALLFKDHCRRAGWVTPDQYSTTCYSEFPNAFGTYRIGEVFPFSAANTGFDYPPLTGLIAGVTAWLSGFAGTGNARVLGFFDLNAFLLVLVWLIGVLALARSNRRRPWDAAVFAASPLLLFTAFSSWDLWAAALSAVALFLLSRRRAMASGVVLGLAVSVQPYAGLILLAAALVLWRRGFRSVLFHLLVGGLLSWLVVNLPVMLLSRPAWFNFWTDAWNGKPATGSFYYLGNALAERIGVGGIDPVAASLVSAALLLLGVLGVAVLCFKTGQTPRLAQLAVLLVGWFLVVDKYAVPEHLVWLLPLFALARPRWRALLIWQLFGILFYLAQLLHLGVVLGDNNAQHGIDLPYYALAVLTSNIVTLVMLALVVRDVLDPRRDLLRRSGVDDPLLDGFTARRLP</sequence>
<evidence type="ECO:0000256" key="2">
    <source>
        <dbReference type="ARBA" id="ARBA00022475"/>
    </source>
</evidence>
<dbReference type="RefSeq" id="WP_309798276.1">
    <property type="nucleotide sequence ID" value="NZ_BAAAHY010000005.1"/>
</dbReference>
<protein>
    <submittedName>
        <fullName evidence="9">Membrane protein</fullName>
    </submittedName>
</protein>
<feature type="transmembrane region" description="Helical" evidence="8">
    <location>
        <begin position="139"/>
        <end position="162"/>
    </location>
</feature>
<reference evidence="9 10" key="1">
    <citation type="submission" date="2023-07" db="EMBL/GenBank/DDBJ databases">
        <title>Sequencing the genomes of 1000 actinobacteria strains.</title>
        <authorList>
            <person name="Klenk H.-P."/>
        </authorList>
    </citation>
    <scope>NUCLEOTIDE SEQUENCE [LARGE SCALE GENOMIC DNA]</scope>
    <source>
        <strain evidence="9 10">DSM 14555</strain>
    </source>
</reference>
<evidence type="ECO:0000256" key="8">
    <source>
        <dbReference type="SAM" id="Phobius"/>
    </source>
</evidence>
<keyword evidence="3" id="KW-0808">Transferase</keyword>
<keyword evidence="5 8" id="KW-1133">Transmembrane helix</keyword>
<dbReference type="EMBL" id="JAVDQF010000001">
    <property type="protein sequence ID" value="MDR6269729.1"/>
    <property type="molecule type" value="Genomic_DNA"/>
</dbReference>
<dbReference type="Proteomes" id="UP001185069">
    <property type="component" value="Unassembled WGS sequence"/>
</dbReference>
<evidence type="ECO:0000313" key="10">
    <source>
        <dbReference type="Proteomes" id="UP001185069"/>
    </source>
</evidence>
<evidence type="ECO:0000256" key="5">
    <source>
        <dbReference type="ARBA" id="ARBA00022989"/>
    </source>
</evidence>
<proteinExistence type="inferred from homology"/>
<feature type="transmembrane region" description="Helical" evidence="8">
    <location>
        <begin position="174"/>
        <end position="204"/>
    </location>
</feature>
<organism evidence="9 10">
    <name type="scientific">Arthrobacter russicus</name>
    <dbReference type="NCBI Taxonomy" id="172040"/>
    <lineage>
        <taxon>Bacteria</taxon>
        <taxon>Bacillati</taxon>
        <taxon>Actinomycetota</taxon>
        <taxon>Actinomycetes</taxon>
        <taxon>Micrococcales</taxon>
        <taxon>Micrococcaceae</taxon>
        <taxon>Arthrobacter</taxon>
    </lineage>
</organism>
<feature type="transmembrane region" description="Helical" evidence="8">
    <location>
        <begin position="210"/>
        <end position="238"/>
    </location>
</feature>
<evidence type="ECO:0000313" key="9">
    <source>
        <dbReference type="EMBL" id="MDR6269729.1"/>
    </source>
</evidence>
<keyword evidence="10" id="KW-1185">Reference proteome</keyword>
<keyword evidence="6 8" id="KW-0472">Membrane</keyword>
<comment type="similarity">
    <text evidence="7">Belongs to the glycosyltransferase 87 family.</text>
</comment>
<comment type="subcellular location">
    <subcellularLocation>
        <location evidence="1">Cell membrane</location>
        <topology evidence="1">Multi-pass membrane protein</topology>
    </subcellularLocation>
</comment>
<dbReference type="InterPro" id="IPR018584">
    <property type="entry name" value="GT87"/>
</dbReference>
<feature type="transmembrane region" description="Helical" evidence="8">
    <location>
        <begin position="245"/>
        <end position="266"/>
    </location>
</feature>
<feature type="transmembrane region" description="Helical" evidence="8">
    <location>
        <begin position="308"/>
        <end position="330"/>
    </location>
</feature>